<accession>A0A172TUS7</accession>
<dbReference type="InterPro" id="IPR029058">
    <property type="entry name" value="AB_hydrolase_fold"/>
</dbReference>
<evidence type="ECO:0000313" key="3">
    <source>
        <dbReference type="EMBL" id="ANE50533.1"/>
    </source>
</evidence>
<dbReference type="RefSeq" id="WP_066403541.1">
    <property type="nucleotide sequence ID" value="NZ_CP011390.1"/>
</dbReference>
<dbReference type="PANTHER" id="PTHR12277">
    <property type="entry name" value="ALPHA/BETA HYDROLASE DOMAIN-CONTAINING PROTEIN"/>
    <property type="match status" value="1"/>
</dbReference>
<keyword evidence="4" id="KW-1185">Reference proteome</keyword>
<keyword evidence="1" id="KW-0472">Membrane</keyword>
<dbReference type="EMBL" id="CP011390">
    <property type="protein sequence ID" value="ANE50533.1"/>
    <property type="molecule type" value="Genomic_DNA"/>
</dbReference>
<evidence type="ECO:0000256" key="1">
    <source>
        <dbReference type="SAM" id="Phobius"/>
    </source>
</evidence>
<feature type="domain" description="Serine aminopeptidase S33" evidence="2">
    <location>
        <begin position="76"/>
        <end position="188"/>
    </location>
</feature>
<dbReference type="SUPFAM" id="SSF53474">
    <property type="entry name" value="alpha/beta-Hydrolases"/>
    <property type="match status" value="1"/>
</dbReference>
<evidence type="ECO:0000259" key="2">
    <source>
        <dbReference type="Pfam" id="PF12146"/>
    </source>
</evidence>
<reference evidence="4" key="1">
    <citation type="submission" date="2015-01" db="EMBL/GenBank/DDBJ databases">
        <title>Flavisolibacter sp./LCS9/ whole genome sequencing.</title>
        <authorList>
            <person name="Kim M.K."/>
            <person name="Srinivasan S."/>
            <person name="Lee J.-J."/>
        </authorList>
    </citation>
    <scope>NUCLEOTIDE SEQUENCE [LARGE SCALE GENOMIC DNA]</scope>
    <source>
        <strain evidence="4">LCS9</strain>
    </source>
</reference>
<name>A0A172TUS7_9BACT</name>
<dbReference type="PANTHER" id="PTHR12277:SF81">
    <property type="entry name" value="PROTEIN ABHD13"/>
    <property type="match status" value="1"/>
</dbReference>
<protein>
    <recommendedName>
        <fullName evidence="2">Serine aminopeptidase S33 domain-containing protein</fullName>
    </recommendedName>
</protein>
<dbReference type="Pfam" id="PF12146">
    <property type="entry name" value="Hydrolase_4"/>
    <property type="match status" value="1"/>
</dbReference>
<dbReference type="OrthoDB" id="9777090at2"/>
<dbReference type="AlphaFoldDB" id="A0A172TUS7"/>
<organism evidence="3 4">
    <name type="scientific">Flavisolibacter tropicus</name>
    <dbReference type="NCBI Taxonomy" id="1492898"/>
    <lineage>
        <taxon>Bacteria</taxon>
        <taxon>Pseudomonadati</taxon>
        <taxon>Bacteroidota</taxon>
        <taxon>Chitinophagia</taxon>
        <taxon>Chitinophagales</taxon>
        <taxon>Chitinophagaceae</taxon>
        <taxon>Flavisolibacter</taxon>
    </lineage>
</organism>
<gene>
    <name evidence="3" type="ORF">SY85_08490</name>
</gene>
<feature type="transmembrane region" description="Helical" evidence="1">
    <location>
        <begin position="12"/>
        <end position="30"/>
    </location>
</feature>
<dbReference type="STRING" id="1492898.SY85_08490"/>
<evidence type="ECO:0000313" key="4">
    <source>
        <dbReference type="Proteomes" id="UP000077177"/>
    </source>
</evidence>
<dbReference type="InterPro" id="IPR022742">
    <property type="entry name" value="Hydrolase_4"/>
</dbReference>
<dbReference type="KEGG" id="fla:SY85_08490"/>
<reference evidence="3 4" key="2">
    <citation type="journal article" date="2016" name="Int. J. Syst. Evol. Microbiol.">
        <title>Flavisolibacter tropicus sp. nov., isolated from tropical soil.</title>
        <authorList>
            <person name="Lee J.J."/>
            <person name="Kang M.S."/>
            <person name="Kim G.S."/>
            <person name="Lee C.S."/>
            <person name="Lim S."/>
            <person name="Lee J."/>
            <person name="Roh S.H."/>
            <person name="Kang H."/>
            <person name="Ha J.M."/>
            <person name="Bae S."/>
            <person name="Jung H.Y."/>
            <person name="Kim M.K."/>
        </authorList>
    </citation>
    <scope>NUCLEOTIDE SEQUENCE [LARGE SCALE GENOMIC DNA]</scope>
    <source>
        <strain evidence="3 4">LCS9</strain>
    </source>
</reference>
<proteinExistence type="predicted"/>
<sequence>MQDKAKRRIKRTLIGLVTFYITSGVVLYLIQDLLFFHPKKLPADYQYQFTDPFTELNITVDDRNLNVVQFKAQTSNRKGIVLYFHGNMRNIERYADQAPLFTKSGYEVWIVDYPGFGKSTGKRTEQAMYSDAQLLYRMAAKEVADSSIIIYGRSIGTGVAAYLAAHVPCQQLILETPYYSIEAMAKHYAPIFPVKSLMNYRFPVYEYLQKVTAPVTILHGTQDEIIPYGQAQQLAAIKGVQLITIPRGKHNNLSGYAQFQRVLAGLLTH</sequence>
<dbReference type="Proteomes" id="UP000077177">
    <property type="component" value="Chromosome"/>
</dbReference>
<keyword evidence="1" id="KW-1133">Transmembrane helix</keyword>
<keyword evidence="1" id="KW-0812">Transmembrane</keyword>
<dbReference type="Gene3D" id="3.40.50.1820">
    <property type="entry name" value="alpha/beta hydrolase"/>
    <property type="match status" value="1"/>
</dbReference>
<dbReference type="PATRIC" id="fig|1492898.3.peg.1825"/>